<proteinExistence type="predicted"/>
<dbReference type="EMBL" id="BNBD01000023">
    <property type="protein sequence ID" value="GHF73094.1"/>
    <property type="molecule type" value="Genomic_DNA"/>
</dbReference>
<evidence type="ECO:0000313" key="1">
    <source>
        <dbReference type="EMBL" id="GHF73094.1"/>
    </source>
</evidence>
<reference evidence="1" key="1">
    <citation type="journal article" date="2014" name="Int. J. Syst. Evol. Microbiol.">
        <title>Complete genome sequence of Corynebacterium casei LMG S-19264T (=DSM 44701T), isolated from a smear-ripened cheese.</title>
        <authorList>
            <consortium name="US DOE Joint Genome Institute (JGI-PGF)"/>
            <person name="Walter F."/>
            <person name="Albersmeier A."/>
            <person name="Kalinowski J."/>
            <person name="Ruckert C."/>
        </authorList>
    </citation>
    <scope>NUCLEOTIDE SEQUENCE</scope>
    <source>
        <strain evidence="1">JCM 4059</strain>
    </source>
</reference>
<reference evidence="1" key="2">
    <citation type="submission" date="2020-09" db="EMBL/GenBank/DDBJ databases">
        <authorList>
            <person name="Sun Q."/>
            <person name="Ohkuma M."/>
        </authorList>
    </citation>
    <scope>NUCLEOTIDE SEQUENCE</scope>
    <source>
        <strain evidence="1">JCM 4059</strain>
    </source>
</reference>
<accession>A0A919BAN3</accession>
<name>A0A919BAN3_9ACTN</name>
<keyword evidence="2" id="KW-1185">Reference proteome</keyword>
<organism evidence="1 2">
    <name type="scientific">Streptomyces mashuensis</name>
    <dbReference type="NCBI Taxonomy" id="33904"/>
    <lineage>
        <taxon>Bacteria</taxon>
        <taxon>Bacillati</taxon>
        <taxon>Actinomycetota</taxon>
        <taxon>Actinomycetes</taxon>
        <taxon>Kitasatosporales</taxon>
        <taxon>Streptomycetaceae</taxon>
        <taxon>Streptomyces</taxon>
    </lineage>
</organism>
<dbReference type="AlphaFoldDB" id="A0A919BAN3"/>
<gene>
    <name evidence="1" type="ORF">GCM10010218_62880</name>
</gene>
<sequence length="135" mass="13722">MGEQQVEGGAVVEGAQQAGRAGGTGVVLSGGGHVLGAPSAAAGGEALTVNRSAALSGRFPVGCQWAGPLVSHWGTLHHVQTQPSQQGQLHIAVRGGAGLEAFYGRLGWRETGRRPGVLRLPAGDRDEVLMCLAPL</sequence>
<dbReference type="Proteomes" id="UP000638313">
    <property type="component" value="Unassembled WGS sequence"/>
</dbReference>
<evidence type="ECO:0000313" key="2">
    <source>
        <dbReference type="Proteomes" id="UP000638313"/>
    </source>
</evidence>
<protein>
    <submittedName>
        <fullName evidence="1">Uncharacterized protein</fullName>
    </submittedName>
</protein>
<comment type="caution">
    <text evidence="1">The sequence shown here is derived from an EMBL/GenBank/DDBJ whole genome shotgun (WGS) entry which is preliminary data.</text>
</comment>